<dbReference type="Gene3D" id="1.10.246.20">
    <property type="entry name" value="Coactivator CBP, KIX domain"/>
    <property type="match status" value="2"/>
</dbReference>
<dbReference type="GO" id="GO:0031490">
    <property type="term" value="F:chromatin DNA binding"/>
    <property type="evidence" value="ECO:0007669"/>
    <property type="project" value="InterPro"/>
</dbReference>
<dbReference type="PANTHER" id="PTHR33137:SF4">
    <property type="entry name" value="MEDIATOR OF RNA POLYMERASE II TRANSCRIPTION SUBUNIT 15A-RELATED"/>
    <property type="match status" value="1"/>
</dbReference>
<dbReference type="SUPFAM" id="SSF47040">
    <property type="entry name" value="Kix domain of CBP (creb binding protein)"/>
    <property type="match status" value="1"/>
</dbReference>
<name>A0AAE1JK66_9FABA</name>
<dbReference type="GO" id="GO:0005634">
    <property type="term" value="C:nucleus"/>
    <property type="evidence" value="ECO:0007669"/>
    <property type="project" value="UniProtKB-SubCell"/>
</dbReference>
<dbReference type="InterPro" id="IPR044661">
    <property type="entry name" value="MED15a/b/c-like"/>
</dbReference>
<keyword evidence="5" id="KW-1185">Reference proteome</keyword>
<feature type="domain" description="Mediator complex subunit 15 KIX" evidence="3">
    <location>
        <begin position="76"/>
        <end position="151"/>
    </location>
</feature>
<dbReference type="FunFam" id="1.10.246.20:FF:000003">
    <property type="entry name" value="Mediator of RNA polymerase II transcription subunit 15a"/>
    <property type="match status" value="1"/>
</dbReference>
<protein>
    <recommendedName>
        <fullName evidence="3">Mediator complex subunit 15 KIX domain-containing protein</fullName>
    </recommendedName>
</protein>
<evidence type="ECO:0000259" key="3">
    <source>
        <dbReference type="Pfam" id="PF16987"/>
    </source>
</evidence>
<dbReference type="PANTHER" id="PTHR33137">
    <property type="entry name" value="MEDIATOR OF RNA POLYMERASE II TRANSCRIPTION SUBUNIT 15A-RELATED"/>
    <property type="match status" value="1"/>
</dbReference>
<gene>
    <name evidence="4" type="ORF">QN277_011073</name>
</gene>
<dbReference type="EMBL" id="JAWXYG010000019">
    <property type="protein sequence ID" value="KAK4252950.1"/>
    <property type="molecule type" value="Genomic_DNA"/>
</dbReference>
<sequence length="177" mass="20334">MGTHDWRAQLPPQTRQIKVDEITYKLNYYQSHGGGDDELVEVQKIARCYEQKTYAGAASQEDYLQKISSMILSLSEKWRSLLQPAIRQRIINKVVETLRRHFPYSGQEVDEVRKIATRFEEKIYRAAVSKSDYLRKISLKMLTLEAKGQNTGELCHQTLATMGGSLVHVTPQFSKAK</sequence>
<comment type="caution">
    <text evidence="4">The sequence shown here is derived from an EMBL/GenBank/DDBJ whole genome shotgun (WGS) entry which is preliminary data.</text>
</comment>
<dbReference type="AlphaFoldDB" id="A0AAE1JK66"/>
<dbReference type="Proteomes" id="UP001293593">
    <property type="component" value="Unassembled WGS sequence"/>
</dbReference>
<evidence type="ECO:0000256" key="2">
    <source>
        <dbReference type="ARBA" id="ARBA00023242"/>
    </source>
</evidence>
<keyword evidence="2" id="KW-0539">Nucleus</keyword>
<comment type="subcellular location">
    <subcellularLocation>
        <location evidence="1">Nucleus</location>
    </subcellularLocation>
</comment>
<reference evidence="4" key="1">
    <citation type="submission" date="2023-10" db="EMBL/GenBank/DDBJ databases">
        <title>Chromosome-level genome of the transformable northern wattle, Acacia crassicarpa.</title>
        <authorList>
            <person name="Massaro I."/>
            <person name="Sinha N.R."/>
            <person name="Poethig S."/>
            <person name="Leichty A.R."/>
        </authorList>
    </citation>
    <scope>NUCLEOTIDE SEQUENCE</scope>
    <source>
        <strain evidence="4">Acra3RX</strain>
        <tissue evidence="4">Leaf</tissue>
    </source>
</reference>
<organism evidence="4 5">
    <name type="scientific">Acacia crassicarpa</name>
    <name type="common">northern wattle</name>
    <dbReference type="NCBI Taxonomy" id="499986"/>
    <lineage>
        <taxon>Eukaryota</taxon>
        <taxon>Viridiplantae</taxon>
        <taxon>Streptophyta</taxon>
        <taxon>Embryophyta</taxon>
        <taxon>Tracheophyta</taxon>
        <taxon>Spermatophyta</taxon>
        <taxon>Magnoliopsida</taxon>
        <taxon>eudicotyledons</taxon>
        <taxon>Gunneridae</taxon>
        <taxon>Pentapetalae</taxon>
        <taxon>rosids</taxon>
        <taxon>fabids</taxon>
        <taxon>Fabales</taxon>
        <taxon>Fabaceae</taxon>
        <taxon>Caesalpinioideae</taxon>
        <taxon>mimosoid clade</taxon>
        <taxon>Acacieae</taxon>
        <taxon>Acacia</taxon>
    </lineage>
</organism>
<dbReference type="GO" id="GO:0003713">
    <property type="term" value="F:transcription coactivator activity"/>
    <property type="evidence" value="ECO:0007669"/>
    <property type="project" value="InterPro"/>
</dbReference>
<dbReference type="InterPro" id="IPR036546">
    <property type="entry name" value="MED15_KIX"/>
</dbReference>
<dbReference type="Pfam" id="PF16987">
    <property type="entry name" value="KIX_2"/>
    <property type="match status" value="1"/>
</dbReference>
<accession>A0AAE1JK66</accession>
<evidence type="ECO:0000313" key="5">
    <source>
        <dbReference type="Proteomes" id="UP001293593"/>
    </source>
</evidence>
<dbReference type="InterPro" id="IPR036529">
    <property type="entry name" value="KIX_dom_sf"/>
</dbReference>
<evidence type="ECO:0000313" key="4">
    <source>
        <dbReference type="EMBL" id="KAK4252950.1"/>
    </source>
</evidence>
<evidence type="ECO:0000256" key="1">
    <source>
        <dbReference type="ARBA" id="ARBA00004123"/>
    </source>
</evidence>
<proteinExistence type="predicted"/>